<dbReference type="KEGG" id="apro:F751_4223"/>
<dbReference type="EMBL" id="KL662078">
    <property type="protein sequence ID" value="KFM22579.1"/>
    <property type="molecule type" value="Genomic_DNA"/>
</dbReference>
<dbReference type="AlphaFoldDB" id="A0A087SA25"/>
<accession>A0A087SA25</accession>
<gene>
    <name evidence="1" type="ORF">F751_4223</name>
</gene>
<dbReference type="GeneID" id="23615614"/>
<evidence type="ECO:0000313" key="1">
    <source>
        <dbReference type="EMBL" id="KFM22579.1"/>
    </source>
</evidence>
<dbReference type="Proteomes" id="UP000028924">
    <property type="component" value="Unassembled WGS sequence"/>
</dbReference>
<sequence length="54" mass="5695">MHRKTQVPKAPGTAFEGMVCHWVPGKGRGAGPGCRSLLSEVESIATHARPSRGP</sequence>
<proteinExistence type="predicted"/>
<reference evidence="1 2" key="1">
    <citation type="journal article" date="2014" name="BMC Genomics">
        <title>Oil accumulation mechanisms of the oleaginous microalga Chlorella protothecoides revealed through its genome, transcriptomes, and proteomes.</title>
        <authorList>
            <person name="Gao C."/>
            <person name="Wang Y."/>
            <person name="Shen Y."/>
            <person name="Yan D."/>
            <person name="He X."/>
            <person name="Dai J."/>
            <person name="Wu Q."/>
        </authorList>
    </citation>
    <scope>NUCLEOTIDE SEQUENCE [LARGE SCALE GENOMIC DNA]</scope>
    <source>
        <strain evidence="1 2">0710</strain>
    </source>
</reference>
<name>A0A087SA25_AUXPR</name>
<evidence type="ECO:0000313" key="2">
    <source>
        <dbReference type="Proteomes" id="UP000028924"/>
    </source>
</evidence>
<protein>
    <submittedName>
        <fullName evidence="1">Uncharacterized protein</fullName>
    </submittedName>
</protein>
<organism evidence="1 2">
    <name type="scientific">Auxenochlorella protothecoides</name>
    <name type="common">Green microalga</name>
    <name type="synonym">Chlorella protothecoides</name>
    <dbReference type="NCBI Taxonomy" id="3075"/>
    <lineage>
        <taxon>Eukaryota</taxon>
        <taxon>Viridiplantae</taxon>
        <taxon>Chlorophyta</taxon>
        <taxon>core chlorophytes</taxon>
        <taxon>Trebouxiophyceae</taxon>
        <taxon>Chlorellales</taxon>
        <taxon>Chlorellaceae</taxon>
        <taxon>Auxenochlorella</taxon>
    </lineage>
</organism>
<dbReference type="RefSeq" id="XP_011395435.1">
    <property type="nucleotide sequence ID" value="XM_011397133.1"/>
</dbReference>
<keyword evidence="2" id="KW-1185">Reference proteome</keyword>